<dbReference type="RefSeq" id="WP_118138908.1">
    <property type="nucleotide sequence ID" value="NZ_JAPAHZ010000001.1"/>
</dbReference>
<dbReference type="InterPro" id="IPR010982">
    <property type="entry name" value="Lambda_DNA-bd_dom_sf"/>
</dbReference>
<gene>
    <name evidence="2" type="ORF">DWX18_09445</name>
</gene>
<name>A0A412PL69_STRAP</name>
<dbReference type="SUPFAM" id="SSF47413">
    <property type="entry name" value="lambda repressor-like DNA-binding domains"/>
    <property type="match status" value="1"/>
</dbReference>
<dbReference type="SMART" id="SM00530">
    <property type="entry name" value="HTH_XRE"/>
    <property type="match status" value="1"/>
</dbReference>
<evidence type="ECO:0000313" key="2">
    <source>
        <dbReference type="EMBL" id="RGT59452.1"/>
    </source>
</evidence>
<dbReference type="AlphaFoldDB" id="A0A412PL69"/>
<dbReference type="Pfam" id="PF01381">
    <property type="entry name" value="HTH_3"/>
    <property type="match status" value="1"/>
</dbReference>
<protein>
    <submittedName>
        <fullName evidence="2">XRE family transcriptional regulator</fullName>
    </submittedName>
</protein>
<dbReference type="PANTHER" id="PTHR46558:SF4">
    <property type="entry name" value="DNA-BIDING PHAGE PROTEIN"/>
    <property type="match status" value="1"/>
</dbReference>
<dbReference type="InterPro" id="IPR001387">
    <property type="entry name" value="Cro/C1-type_HTH"/>
</dbReference>
<keyword evidence="1" id="KW-0238">DNA-binding</keyword>
<dbReference type="PANTHER" id="PTHR46558">
    <property type="entry name" value="TRACRIPTIONAL REGULATORY PROTEIN-RELATED-RELATED"/>
    <property type="match status" value="1"/>
</dbReference>
<dbReference type="Gene3D" id="1.10.260.40">
    <property type="entry name" value="lambda repressor-like DNA-binding domains"/>
    <property type="match status" value="1"/>
</dbReference>
<dbReference type="Proteomes" id="UP000284046">
    <property type="component" value="Unassembled WGS sequence"/>
</dbReference>
<proteinExistence type="predicted"/>
<sequence>MQIKLYELRKNADLTQIQLAKKLGISANQYGKKERGQQEFTQDEMFLLSKLFNKSISDIFLPRRSPKRKHLA</sequence>
<evidence type="ECO:0000256" key="1">
    <source>
        <dbReference type="ARBA" id="ARBA00023125"/>
    </source>
</evidence>
<comment type="caution">
    <text evidence="2">The sequence shown here is derived from an EMBL/GenBank/DDBJ whole genome shotgun (WGS) entry which is preliminary data.</text>
</comment>
<dbReference type="EMBL" id="QRWZ01000017">
    <property type="protein sequence ID" value="RGT59452.1"/>
    <property type="molecule type" value="Genomic_DNA"/>
</dbReference>
<accession>A0A412PL69</accession>
<reference evidence="2 3" key="1">
    <citation type="submission" date="2018-08" db="EMBL/GenBank/DDBJ databases">
        <title>A genome reference for cultivated species of the human gut microbiota.</title>
        <authorList>
            <person name="Zou Y."/>
            <person name="Xue W."/>
            <person name="Luo G."/>
        </authorList>
    </citation>
    <scope>NUCLEOTIDE SEQUENCE [LARGE SCALE GENOMIC DNA]</scope>
    <source>
        <strain evidence="2 3">AF18-38</strain>
    </source>
</reference>
<organism evidence="2 3">
    <name type="scientific">Streptococcus anginosus</name>
    <dbReference type="NCBI Taxonomy" id="1328"/>
    <lineage>
        <taxon>Bacteria</taxon>
        <taxon>Bacillati</taxon>
        <taxon>Bacillota</taxon>
        <taxon>Bacilli</taxon>
        <taxon>Lactobacillales</taxon>
        <taxon>Streptococcaceae</taxon>
        <taxon>Streptococcus</taxon>
        <taxon>Streptococcus anginosus group</taxon>
    </lineage>
</organism>
<dbReference type="PROSITE" id="PS50943">
    <property type="entry name" value="HTH_CROC1"/>
    <property type="match status" value="1"/>
</dbReference>
<dbReference type="GO" id="GO:0003677">
    <property type="term" value="F:DNA binding"/>
    <property type="evidence" value="ECO:0007669"/>
    <property type="project" value="UniProtKB-KW"/>
</dbReference>
<dbReference type="CDD" id="cd00093">
    <property type="entry name" value="HTH_XRE"/>
    <property type="match status" value="1"/>
</dbReference>
<evidence type="ECO:0000313" key="3">
    <source>
        <dbReference type="Proteomes" id="UP000284046"/>
    </source>
</evidence>